<dbReference type="InterPro" id="IPR016181">
    <property type="entry name" value="Acyl_CoA_acyltransferase"/>
</dbReference>
<keyword evidence="5" id="KW-1185">Reference proteome</keyword>
<keyword evidence="2" id="KW-0012">Acyltransferase</keyword>
<dbReference type="PANTHER" id="PTHR43877">
    <property type="entry name" value="AMINOALKYLPHOSPHONATE N-ACETYLTRANSFERASE-RELATED-RELATED"/>
    <property type="match status" value="1"/>
</dbReference>
<dbReference type="InterPro" id="IPR000182">
    <property type="entry name" value="GNAT_dom"/>
</dbReference>
<feature type="domain" description="N-acetyltransferase" evidence="3">
    <location>
        <begin position="4"/>
        <end position="151"/>
    </location>
</feature>
<name>A0ABQ2RZ64_9DEIO</name>
<dbReference type="CDD" id="cd04301">
    <property type="entry name" value="NAT_SF"/>
    <property type="match status" value="1"/>
</dbReference>
<protein>
    <submittedName>
        <fullName evidence="4">GNAT family N-acetyltransferase</fullName>
    </submittedName>
</protein>
<evidence type="ECO:0000313" key="5">
    <source>
        <dbReference type="Proteomes" id="UP000634308"/>
    </source>
</evidence>
<proteinExistence type="predicted"/>
<accession>A0ABQ2RZ64</accession>
<sequence length="151" mass="16983">MTPFRIRRLGPGDEAALERLAHDETDFTDEPPSPPLTPDAARAYLSDPGVCHWHAEDDSGHPVGFLMAYRHRRRNGDPLDVMFEEIGVRQDWRGRGVGRALVSALHAHMREQGVRSVWVAADSEEAQTFYRACGYDTDELQGVILSRTLDL</sequence>
<organism evidence="4 5">
    <name type="scientific">Deinococcus seoulensis</name>
    <dbReference type="NCBI Taxonomy" id="1837379"/>
    <lineage>
        <taxon>Bacteria</taxon>
        <taxon>Thermotogati</taxon>
        <taxon>Deinococcota</taxon>
        <taxon>Deinococci</taxon>
        <taxon>Deinococcales</taxon>
        <taxon>Deinococcaceae</taxon>
        <taxon>Deinococcus</taxon>
    </lineage>
</organism>
<dbReference type="EMBL" id="BMQM01000029">
    <property type="protein sequence ID" value="GGR68862.1"/>
    <property type="molecule type" value="Genomic_DNA"/>
</dbReference>
<dbReference type="RefSeq" id="WP_189066148.1">
    <property type="nucleotide sequence ID" value="NZ_BMQM01000029.1"/>
</dbReference>
<comment type="caution">
    <text evidence="4">The sequence shown here is derived from an EMBL/GenBank/DDBJ whole genome shotgun (WGS) entry which is preliminary data.</text>
</comment>
<dbReference type="Pfam" id="PF00583">
    <property type="entry name" value="Acetyltransf_1"/>
    <property type="match status" value="1"/>
</dbReference>
<dbReference type="Gene3D" id="3.40.630.30">
    <property type="match status" value="1"/>
</dbReference>
<evidence type="ECO:0000256" key="1">
    <source>
        <dbReference type="ARBA" id="ARBA00022679"/>
    </source>
</evidence>
<dbReference type="PROSITE" id="PS51186">
    <property type="entry name" value="GNAT"/>
    <property type="match status" value="1"/>
</dbReference>
<dbReference type="Proteomes" id="UP000634308">
    <property type="component" value="Unassembled WGS sequence"/>
</dbReference>
<dbReference type="SUPFAM" id="SSF55729">
    <property type="entry name" value="Acyl-CoA N-acyltransferases (Nat)"/>
    <property type="match status" value="1"/>
</dbReference>
<dbReference type="InterPro" id="IPR050832">
    <property type="entry name" value="Bact_Acetyltransf"/>
</dbReference>
<reference evidence="5" key="1">
    <citation type="journal article" date="2019" name="Int. J. Syst. Evol. Microbiol.">
        <title>The Global Catalogue of Microorganisms (GCM) 10K type strain sequencing project: providing services to taxonomists for standard genome sequencing and annotation.</title>
        <authorList>
            <consortium name="The Broad Institute Genomics Platform"/>
            <consortium name="The Broad Institute Genome Sequencing Center for Infectious Disease"/>
            <person name="Wu L."/>
            <person name="Ma J."/>
        </authorList>
    </citation>
    <scope>NUCLEOTIDE SEQUENCE [LARGE SCALE GENOMIC DNA]</scope>
    <source>
        <strain evidence="5">JCM 31404</strain>
    </source>
</reference>
<evidence type="ECO:0000259" key="3">
    <source>
        <dbReference type="PROSITE" id="PS51186"/>
    </source>
</evidence>
<keyword evidence="1" id="KW-0808">Transferase</keyword>
<evidence type="ECO:0000256" key="2">
    <source>
        <dbReference type="ARBA" id="ARBA00023315"/>
    </source>
</evidence>
<evidence type="ECO:0000313" key="4">
    <source>
        <dbReference type="EMBL" id="GGR68862.1"/>
    </source>
</evidence>
<gene>
    <name evidence="4" type="ORF">GCM10008959_33650</name>
</gene>